<sequence>MVVDIRGLVDAKQGTVDPRIYHDEEIYQQELKNVFARCWLFLAHDSQIPNPGDYVTTYMGEDPVLVVRKRDGSVGVFMNQCRHRGMRLCRADAGSAKSFSCSYHGWTYDLSGNLVGVPSEDDAYRNEINKAEWGAVKVPQVDNYRGFIFGTWDPSAPPLLDYIGDFRFYFDAFADRTEAGTELIGGAHRWVFPANWKFAAEQFCSDMYHAPISHASAVLALTPDDQDVDEEVFPMDGTKGRQFSSELGHGTGFFVESGDVLANIVGQKPADWFQGGNPEAIGRLGDARAERMRGAHATLFPNFSFLPGINTLRIWHPKGPNEMEVWAWTLVDKNAPADVREAQRIGTGRTFSVAGLFEQDDGENWSEIQRVLRGHIARRSSFNVQMGLGHEWDDDPDFPGKVNRVYCEMAARGFYKRWADMASGMSWDELMASVRKAVEVSG</sequence>
<dbReference type="PANTHER" id="PTHR43756:SF1">
    <property type="entry name" value="3-PHENYLPROPIONATE_CINNAMIC ACID DIOXYGENASE SUBUNIT ALPHA"/>
    <property type="match status" value="1"/>
</dbReference>
<dbReference type="OrthoDB" id="5243643at2"/>
<evidence type="ECO:0000256" key="3">
    <source>
        <dbReference type="ARBA" id="ARBA00022723"/>
    </source>
</evidence>
<evidence type="ECO:0000256" key="4">
    <source>
        <dbReference type="ARBA" id="ARBA00022797"/>
    </source>
</evidence>
<proteinExistence type="inferred from homology"/>
<dbReference type="GO" id="GO:0051537">
    <property type="term" value="F:2 iron, 2 sulfur cluster binding"/>
    <property type="evidence" value="ECO:0007669"/>
    <property type="project" value="UniProtKB-KW"/>
</dbReference>
<dbReference type="EMBL" id="MASU01000012">
    <property type="protein sequence ID" value="PXY25484.1"/>
    <property type="molecule type" value="Genomic_DNA"/>
</dbReference>
<dbReference type="GO" id="GO:0016705">
    <property type="term" value="F:oxidoreductase activity, acting on paired donors, with incorporation or reduction of molecular oxygen"/>
    <property type="evidence" value="ECO:0007669"/>
    <property type="project" value="UniProtKB-ARBA"/>
</dbReference>
<dbReference type="PRINTS" id="PR00090">
    <property type="entry name" value="RNGDIOXGNASE"/>
</dbReference>
<protein>
    <recommendedName>
        <fullName evidence="10">Rieske domain-containing protein</fullName>
    </recommendedName>
</protein>
<evidence type="ECO:0000313" key="12">
    <source>
        <dbReference type="Proteomes" id="UP000247892"/>
    </source>
</evidence>
<dbReference type="AlphaFoldDB" id="A0A318LHV0"/>
<keyword evidence="4" id="KW-0058">Aromatic hydrocarbons catabolism</keyword>
<keyword evidence="9" id="KW-0520">NAD</keyword>
<dbReference type="CDD" id="cd08881">
    <property type="entry name" value="RHO_alpha_C_NDO-like"/>
    <property type="match status" value="1"/>
</dbReference>
<evidence type="ECO:0000313" key="11">
    <source>
        <dbReference type="EMBL" id="PXY25484.1"/>
    </source>
</evidence>
<dbReference type="SUPFAM" id="SSF50022">
    <property type="entry name" value="ISP domain"/>
    <property type="match status" value="1"/>
</dbReference>
<comment type="caution">
    <text evidence="11">The sequence shown here is derived from an EMBL/GenBank/DDBJ whole genome shotgun (WGS) entry which is preliminary data.</text>
</comment>
<evidence type="ECO:0000256" key="8">
    <source>
        <dbReference type="ARBA" id="ARBA00023014"/>
    </source>
</evidence>
<dbReference type="GO" id="GO:0004497">
    <property type="term" value="F:monooxygenase activity"/>
    <property type="evidence" value="ECO:0007669"/>
    <property type="project" value="UniProtKB-ARBA"/>
</dbReference>
<dbReference type="Proteomes" id="UP000247892">
    <property type="component" value="Unassembled WGS sequence"/>
</dbReference>
<dbReference type="InterPro" id="IPR015879">
    <property type="entry name" value="Ring_hydroxy_dOase_asu_C_dom"/>
</dbReference>
<reference evidence="11 12" key="1">
    <citation type="submission" date="2016-07" db="EMBL/GenBank/DDBJ databases">
        <title>Draft genome sequence of Prauserella sp. YIM 121212, isolated from alkaline soil.</title>
        <authorList>
            <person name="Ruckert C."/>
            <person name="Albersmeier A."/>
            <person name="Jiang C.-L."/>
            <person name="Jiang Y."/>
            <person name="Kalinowski J."/>
            <person name="Schneider O."/>
            <person name="Winkler A."/>
            <person name="Zotchev S.B."/>
        </authorList>
    </citation>
    <scope>NUCLEOTIDE SEQUENCE [LARGE SCALE GENOMIC DNA]</scope>
    <source>
        <strain evidence="11 12">YIM 121212</strain>
    </source>
</reference>
<dbReference type="Gene3D" id="3.90.380.10">
    <property type="entry name" value="Naphthalene 1,2-dioxygenase Alpha Subunit, Chain A, domain 1"/>
    <property type="match status" value="1"/>
</dbReference>
<dbReference type="GO" id="GO:0051213">
    <property type="term" value="F:dioxygenase activity"/>
    <property type="evidence" value="ECO:0007669"/>
    <property type="project" value="UniProtKB-KW"/>
</dbReference>
<keyword evidence="2" id="KW-0001">2Fe-2S</keyword>
<comment type="similarity">
    <text evidence="1">Belongs to the bacterial ring-hydroxylating dioxygenase alpha subunit family.</text>
</comment>
<dbReference type="GO" id="GO:0005506">
    <property type="term" value="F:iron ion binding"/>
    <property type="evidence" value="ECO:0007669"/>
    <property type="project" value="InterPro"/>
</dbReference>
<dbReference type="InterPro" id="IPR001663">
    <property type="entry name" value="Rng_hydr_dOase-A"/>
</dbReference>
<keyword evidence="7" id="KW-0408">Iron</keyword>
<dbReference type="PROSITE" id="PS51296">
    <property type="entry name" value="RIESKE"/>
    <property type="match status" value="1"/>
</dbReference>
<name>A0A318LHV0_9PSEU</name>
<feature type="domain" description="Rieske" evidence="10">
    <location>
        <begin position="39"/>
        <end position="122"/>
    </location>
</feature>
<evidence type="ECO:0000256" key="2">
    <source>
        <dbReference type="ARBA" id="ARBA00022714"/>
    </source>
</evidence>
<dbReference type="PANTHER" id="PTHR43756">
    <property type="entry name" value="CHOLINE MONOOXYGENASE, CHLOROPLASTIC"/>
    <property type="match status" value="1"/>
</dbReference>
<evidence type="ECO:0000256" key="9">
    <source>
        <dbReference type="ARBA" id="ARBA00023027"/>
    </source>
</evidence>
<keyword evidence="8" id="KW-0411">Iron-sulfur</keyword>
<organism evidence="11 12">
    <name type="scientific">Prauserella flavalba</name>
    <dbReference type="NCBI Taxonomy" id="1477506"/>
    <lineage>
        <taxon>Bacteria</taxon>
        <taxon>Bacillati</taxon>
        <taxon>Actinomycetota</taxon>
        <taxon>Actinomycetes</taxon>
        <taxon>Pseudonocardiales</taxon>
        <taxon>Pseudonocardiaceae</taxon>
        <taxon>Prauserella</taxon>
    </lineage>
</organism>
<dbReference type="Pfam" id="PF00848">
    <property type="entry name" value="Ring_hydroxyl_A"/>
    <property type="match status" value="1"/>
</dbReference>
<dbReference type="InterPro" id="IPR036922">
    <property type="entry name" value="Rieske_2Fe-2S_sf"/>
</dbReference>
<dbReference type="Pfam" id="PF00355">
    <property type="entry name" value="Rieske"/>
    <property type="match status" value="1"/>
</dbReference>
<dbReference type="Gene3D" id="2.102.10.10">
    <property type="entry name" value="Rieske [2Fe-2S] iron-sulphur domain"/>
    <property type="match status" value="1"/>
</dbReference>
<keyword evidence="5" id="KW-0223">Dioxygenase</keyword>
<evidence type="ECO:0000259" key="10">
    <source>
        <dbReference type="PROSITE" id="PS51296"/>
    </source>
</evidence>
<gene>
    <name evidence="11" type="ORF">BA062_25255</name>
</gene>
<accession>A0A318LHV0</accession>
<keyword evidence="6" id="KW-0560">Oxidoreductase</keyword>
<dbReference type="SUPFAM" id="SSF55961">
    <property type="entry name" value="Bet v1-like"/>
    <property type="match status" value="1"/>
</dbReference>
<evidence type="ECO:0000256" key="5">
    <source>
        <dbReference type="ARBA" id="ARBA00022964"/>
    </source>
</evidence>
<evidence type="ECO:0000256" key="6">
    <source>
        <dbReference type="ARBA" id="ARBA00023002"/>
    </source>
</evidence>
<keyword evidence="12" id="KW-1185">Reference proteome</keyword>
<dbReference type="InterPro" id="IPR017941">
    <property type="entry name" value="Rieske_2Fe-2S"/>
</dbReference>
<evidence type="ECO:0000256" key="1">
    <source>
        <dbReference type="ARBA" id="ARBA00008751"/>
    </source>
</evidence>
<dbReference type="InterPro" id="IPR043266">
    <property type="entry name" value="RHO_NdoB-like_C"/>
</dbReference>
<keyword evidence="3" id="KW-0479">Metal-binding</keyword>
<evidence type="ECO:0000256" key="7">
    <source>
        <dbReference type="ARBA" id="ARBA00023004"/>
    </source>
</evidence>